<feature type="domain" description="WRKY" evidence="7">
    <location>
        <begin position="132"/>
        <end position="200"/>
    </location>
</feature>
<dbReference type="EMBL" id="CM008048">
    <property type="protein sequence ID" value="PAN18977.1"/>
    <property type="molecule type" value="Genomic_DNA"/>
</dbReference>
<dbReference type="PANTHER" id="PTHR31282">
    <property type="entry name" value="WRKY TRANSCRIPTION FACTOR 21-RELATED"/>
    <property type="match status" value="1"/>
</dbReference>
<comment type="subcellular location">
    <subcellularLocation>
        <location evidence="1">Nucleus</location>
    </subcellularLocation>
</comment>
<sequence length="282" mass="30916">MSTRLTSATKSQPPRCSSSDRMDAAIQELRRGTRLADLLREQVELIPELERRHAAVANVGEISTAMELSLSLLQSEMEHPSSPEVGAVAKAAPAAYSSDGGTGERNGAVARTRRVRHRRGKHGAELPIKEILTEAPENDRFHWRKYGEKNILNAEHPRLYYKCGYSDDHKCPAKKYVQQQSNSSPTPVFMVTLINEHTCETLFPDEASSSSSSAASHVLDFTKASLSPPVMAAAPGLKKKAEEDSMSAVSMHSYPYDEYLSSSLPTMSPDGDQVKFSPGPGW</sequence>
<dbReference type="GO" id="GO:0005634">
    <property type="term" value="C:nucleus"/>
    <property type="evidence" value="ECO:0007669"/>
    <property type="project" value="UniProtKB-SubCell"/>
</dbReference>
<dbReference type="GO" id="GO:0003700">
    <property type="term" value="F:DNA-binding transcription factor activity"/>
    <property type="evidence" value="ECO:0007669"/>
    <property type="project" value="InterPro"/>
</dbReference>
<keyword evidence="3" id="KW-0238">DNA-binding</keyword>
<evidence type="ECO:0000256" key="5">
    <source>
        <dbReference type="ARBA" id="ARBA00023242"/>
    </source>
</evidence>
<evidence type="ECO:0000313" key="8">
    <source>
        <dbReference type="EMBL" id="PAN18977.1"/>
    </source>
</evidence>
<keyword evidence="2" id="KW-0805">Transcription regulation</keyword>
<feature type="region of interest" description="Disordered" evidence="6">
    <location>
        <begin position="262"/>
        <end position="282"/>
    </location>
</feature>
<keyword evidence="4" id="KW-0804">Transcription</keyword>
<dbReference type="InterPro" id="IPR036576">
    <property type="entry name" value="WRKY_dom_sf"/>
</dbReference>
<reference evidence="8" key="1">
    <citation type="submission" date="2018-04" db="EMBL/GenBank/DDBJ databases">
        <title>WGS assembly of Panicum hallii.</title>
        <authorList>
            <person name="Lovell J."/>
            <person name="Jenkins J."/>
            <person name="Lowry D."/>
            <person name="Mamidi S."/>
            <person name="Sreedasyam A."/>
            <person name="Weng X."/>
            <person name="Barry K."/>
            <person name="Bonette J."/>
            <person name="Campitelli B."/>
            <person name="Daum C."/>
            <person name="Gordon S."/>
            <person name="Gould B."/>
            <person name="Lipzen A."/>
            <person name="Macqueen A."/>
            <person name="Palacio-Mejia J."/>
            <person name="Plott C."/>
            <person name="Shakirov E."/>
            <person name="Shu S."/>
            <person name="Yoshinaga Y."/>
            <person name="Zane M."/>
            <person name="Rokhsar D."/>
            <person name="Grimwood J."/>
            <person name="Schmutz J."/>
            <person name="Juenger T."/>
        </authorList>
    </citation>
    <scope>NUCLEOTIDE SEQUENCE [LARGE SCALE GENOMIC DNA]</scope>
    <source>
        <strain evidence="8">FIL2</strain>
    </source>
</reference>
<evidence type="ECO:0000256" key="3">
    <source>
        <dbReference type="ARBA" id="ARBA00023125"/>
    </source>
</evidence>
<dbReference type="InterPro" id="IPR044810">
    <property type="entry name" value="WRKY_plant"/>
</dbReference>
<protein>
    <recommendedName>
        <fullName evidence="7">WRKY domain-containing protein</fullName>
    </recommendedName>
</protein>
<evidence type="ECO:0000256" key="1">
    <source>
        <dbReference type="ARBA" id="ARBA00004123"/>
    </source>
</evidence>
<dbReference type="Pfam" id="PF03106">
    <property type="entry name" value="WRKY"/>
    <property type="match status" value="1"/>
</dbReference>
<dbReference type="GO" id="GO:0043565">
    <property type="term" value="F:sequence-specific DNA binding"/>
    <property type="evidence" value="ECO:0007669"/>
    <property type="project" value="InterPro"/>
</dbReference>
<proteinExistence type="predicted"/>
<evidence type="ECO:0000256" key="2">
    <source>
        <dbReference type="ARBA" id="ARBA00023015"/>
    </source>
</evidence>
<evidence type="ECO:0000259" key="7">
    <source>
        <dbReference type="PROSITE" id="PS50811"/>
    </source>
</evidence>
<name>A0A2S3HB39_9POAL</name>
<keyword evidence="5" id="KW-0539">Nucleus</keyword>
<feature type="region of interest" description="Disordered" evidence="6">
    <location>
        <begin position="1"/>
        <end position="22"/>
    </location>
</feature>
<evidence type="ECO:0000256" key="6">
    <source>
        <dbReference type="SAM" id="MobiDB-lite"/>
    </source>
</evidence>
<dbReference type="InterPro" id="IPR003657">
    <property type="entry name" value="WRKY_dom"/>
</dbReference>
<dbReference type="Gramene" id="PAN18977">
    <property type="protein sequence ID" value="PAN18977"/>
    <property type="gene ID" value="PAHAL_3G239500"/>
</dbReference>
<dbReference type="PROSITE" id="PS50811">
    <property type="entry name" value="WRKY"/>
    <property type="match status" value="1"/>
</dbReference>
<dbReference type="SMART" id="SM00774">
    <property type="entry name" value="WRKY"/>
    <property type="match status" value="1"/>
</dbReference>
<gene>
    <name evidence="8" type="ORF">PAHAL_3G239500</name>
</gene>
<dbReference type="AlphaFoldDB" id="A0A2S3HB39"/>
<accession>A0A2S3HB39</accession>
<dbReference type="Proteomes" id="UP000243499">
    <property type="component" value="Chromosome 3"/>
</dbReference>
<evidence type="ECO:0000256" key="4">
    <source>
        <dbReference type="ARBA" id="ARBA00023163"/>
    </source>
</evidence>
<organism evidence="8">
    <name type="scientific">Panicum hallii</name>
    <dbReference type="NCBI Taxonomy" id="206008"/>
    <lineage>
        <taxon>Eukaryota</taxon>
        <taxon>Viridiplantae</taxon>
        <taxon>Streptophyta</taxon>
        <taxon>Embryophyta</taxon>
        <taxon>Tracheophyta</taxon>
        <taxon>Spermatophyta</taxon>
        <taxon>Magnoliopsida</taxon>
        <taxon>Liliopsida</taxon>
        <taxon>Poales</taxon>
        <taxon>Poaceae</taxon>
        <taxon>PACMAD clade</taxon>
        <taxon>Panicoideae</taxon>
        <taxon>Panicodae</taxon>
        <taxon>Paniceae</taxon>
        <taxon>Panicinae</taxon>
        <taxon>Panicum</taxon>
        <taxon>Panicum sect. Panicum</taxon>
    </lineage>
</organism>
<feature type="compositionally biased region" description="Polar residues" evidence="6">
    <location>
        <begin position="1"/>
        <end position="17"/>
    </location>
</feature>
<dbReference type="Gene3D" id="2.20.25.80">
    <property type="entry name" value="WRKY domain"/>
    <property type="match status" value="1"/>
</dbReference>
<dbReference type="SUPFAM" id="SSF118290">
    <property type="entry name" value="WRKY DNA-binding domain"/>
    <property type="match status" value="1"/>
</dbReference>